<keyword evidence="1" id="KW-0812">Transmembrane</keyword>
<keyword evidence="1" id="KW-1133">Transmembrane helix</keyword>
<feature type="transmembrane region" description="Helical" evidence="1">
    <location>
        <begin position="42"/>
        <end position="60"/>
    </location>
</feature>
<name>A0A4U9WF30_SERFO</name>
<dbReference type="EMBL" id="CABEEZ010000145">
    <property type="protein sequence ID" value="VTR57572.1"/>
    <property type="molecule type" value="Genomic_DNA"/>
</dbReference>
<feature type="transmembrane region" description="Helical" evidence="1">
    <location>
        <begin position="17"/>
        <end position="35"/>
    </location>
</feature>
<protein>
    <submittedName>
        <fullName evidence="2">4-amino-4-deoxy-L-arabinose transferase</fullName>
    </submittedName>
</protein>
<dbReference type="GO" id="GO:0016740">
    <property type="term" value="F:transferase activity"/>
    <property type="evidence" value="ECO:0007669"/>
    <property type="project" value="UniProtKB-KW"/>
</dbReference>
<proteinExistence type="predicted"/>
<organism evidence="2">
    <name type="scientific">Serratia fonticola</name>
    <dbReference type="NCBI Taxonomy" id="47917"/>
    <lineage>
        <taxon>Bacteria</taxon>
        <taxon>Pseudomonadati</taxon>
        <taxon>Pseudomonadota</taxon>
        <taxon>Gammaproteobacteria</taxon>
        <taxon>Enterobacterales</taxon>
        <taxon>Yersiniaceae</taxon>
        <taxon>Serratia</taxon>
    </lineage>
</organism>
<dbReference type="AlphaFoldDB" id="A0A4U9WF30"/>
<keyword evidence="1" id="KW-0472">Membrane</keyword>
<sequence length="75" mass="8321">MCCIKVHLFNADEWPKIVLGLIAFGGWLLFAVVSARDNAKRWTWAAACPLLLCLLIGYAIPQQVDRLQAAAKLHS</sequence>
<evidence type="ECO:0000256" key="1">
    <source>
        <dbReference type="SAM" id="Phobius"/>
    </source>
</evidence>
<reference evidence="2" key="1">
    <citation type="submission" date="2019-05" db="EMBL/GenBank/DDBJ databases">
        <authorList>
            <consortium name="Pathogen Informatics"/>
        </authorList>
    </citation>
    <scope>NUCLEOTIDE SEQUENCE [LARGE SCALE GENOMIC DNA]</scope>
    <source>
        <strain evidence="2">NCTC12965</strain>
    </source>
</reference>
<evidence type="ECO:0000313" key="2">
    <source>
        <dbReference type="EMBL" id="VTR57572.1"/>
    </source>
</evidence>
<gene>
    <name evidence="2" type="ORF">NCTC12965_07419</name>
</gene>
<accession>A0A4U9WF30</accession>
<keyword evidence="2" id="KW-0808">Transferase</keyword>